<keyword evidence="3" id="KW-1185">Reference proteome</keyword>
<gene>
    <name evidence="2" type="ORF">DSM00_3078</name>
</gene>
<comment type="caution">
    <text evidence="2">The sequence shown here is derived from an EMBL/GenBank/DDBJ whole genome shotgun (WGS) entry which is preliminary data.</text>
</comment>
<evidence type="ECO:0000256" key="1">
    <source>
        <dbReference type="SAM" id="Phobius"/>
    </source>
</evidence>
<keyword evidence="1" id="KW-1133">Transmembrane helix</keyword>
<reference evidence="2 3" key="1">
    <citation type="submission" date="2018-07" db="EMBL/GenBank/DDBJ databases">
        <title>Leeuwenhoekiella genomics.</title>
        <authorList>
            <person name="Tahon G."/>
            <person name="Willems A."/>
        </authorList>
    </citation>
    <scope>NUCLEOTIDE SEQUENCE [LARGE SCALE GENOMIC DNA]</scope>
    <source>
        <strain evidence="2 3">LMG 22550</strain>
    </source>
</reference>
<proteinExistence type="predicted"/>
<evidence type="ECO:0000313" key="2">
    <source>
        <dbReference type="EMBL" id="RXG20277.1"/>
    </source>
</evidence>
<keyword evidence="1" id="KW-0812">Transmembrane</keyword>
<protein>
    <submittedName>
        <fullName evidence="2">Uncharacterized protein</fullName>
    </submittedName>
</protein>
<feature type="transmembrane region" description="Helical" evidence="1">
    <location>
        <begin position="12"/>
        <end position="34"/>
    </location>
</feature>
<accession>A0A4Q0P1H8</accession>
<dbReference type="AlphaFoldDB" id="A0A4Q0P1H8"/>
<keyword evidence="1" id="KW-0472">Membrane</keyword>
<evidence type="ECO:0000313" key="3">
    <source>
        <dbReference type="Proteomes" id="UP000289238"/>
    </source>
</evidence>
<sequence length="54" mass="6361">MDRTIMDIPLSCSVFISIFLGVNYFQVDPFYIFYAEFFSSLKSHRISVVKFLDL</sequence>
<dbReference type="Proteomes" id="UP000289238">
    <property type="component" value="Unassembled WGS sequence"/>
</dbReference>
<name>A0A4Q0P1H8_9FLAO</name>
<organism evidence="2 3">
    <name type="scientific">Leeuwenhoekiella aequorea</name>
    <dbReference type="NCBI Taxonomy" id="283736"/>
    <lineage>
        <taxon>Bacteria</taxon>
        <taxon>Pseudomonadati</taxon>
        <taxon>Bacteroidota</taxon>
        <taxon>Flavobacteriia</taxon>
        <taxon>Flavobacteriales</taxon>
        <taxon>Flavobacteriaceae</taxon>
        <taxon>Leeuwenhoekiella</taxon>
    </lineage>
</organism>
<dbReference type="EMBL" id="QOVM01000009">
    <property type="protein sequence ID" value="RXG20277.1"/>
    <property type="molecule type" value="Genomic_DNA"/>
</dbReference>